<evidence type="ECO:0000256" key="1">
    <source>
        <dbReference type="ARBA" id="ARBA00004571"/>
    </source>
</evidence>
<evidence type="ECO:0000256" key="2">
    <source>
        <dbReference type="ARBA" id="ARBA00011233"/>
    </source>
</evidence>
<organism evidence="13 14">
    <name type="scientific">Alcaligenes xylosoxydans xylosoxydans</name>
    <name type="common">Achromobacter xylosoxidans</name>
    <dbReference type="NCBI Taxonomy" id="85698"/>
    <lineage>
        <taxon>Bacteria</taxon>
        <taxon>Pseudomonadati</taxon>
        <taxon>Pseudomonadota</taxon>
        <taxon>Betaproteobacteria</taxon>
        <taxon>Burkholderiales</taxon>
        <taxon>Alcaligenaceae</taxon>
        <taxon>Achromobacter</taxon>
    </lineage>
</organism>
<dbReference type="PANTHER" id="PTHR34501">
    <property type="entry name" value="PROTEIN YDDL-RELATED"/>
    <property type="match status" value="1"/>
</dbReference>
<dbReference type="PRINTS" id="PR00184">
    <property type="entry name" value="NEISSPPORIN"/>
</dbReference>
<accession>A0A0D6IT31</accession>
<evidence type="ECO:0000256" key="7">
    <source>
        <dbReference type="ARBA" id="ARBA00023065"/>
    </source>
</evidence>
<keyword evidence="3" id="KW-0813">Transport</keyword>
<dbReference type="GO" id="GO:0046930">
    <property type="term" value="C:pore complex"/>
    <property type="evidence" value="ECO:0007669"/>
    <property type="project" value="UniProtKB-KW"/>
</dbReference>
<evidence type="ECO:0000256" key="5">
    <source>
        <dbReference type="ARBA" id="ARBA00022692"/>
    </source>
</evidence>
<comment type="subcellular location">
    <subcellularLocation>
        <location evidence="1">Cell outer membrane</location>
        <topology evidence="1">Multi-pass membrane protein</topology>
    </subcellularLocation>
</comment>
<evidence type="ECO:0000256" key="6">
    <source>
        <dbReference type="ARBA" id="ARBA00022729"/>
    </source>
</evidence>
<proteinExistence type="predicted"/>
<dbReference type="AlphaFoldDB" id="A0A0D6IT31"/>
<keyword evidence="10" id="KW-0998">Cell outer membrane</keyword>
<dbReference type="EMBL" id="JAPZVI010000002">
    <property type="protein sequence ID" value="MCZ8400699.1"/>
    <property type="molecule type" value="Genomic_DNA"/>
</dbReference>
<feature type="signal peptide" evidence="11">
    <location>
        <begin position="1"/>
        <end position="20"/>
    </location>
</feature>
<dbReference type="InterPro" id="IPR023614">
    <property type="entry name" value="Porin_dom_sf"/>
</dbReference>
<keyword evidence="5" id="KW-0812">Transmembrane</keyword>
<dbReference type="eggNOG" id="COG3203">
    <property type="taxonomic scope" value="Bacteria"/>
</dbReference>
<comment type="caution">
    <text evidence="13">The sequence shown here is derived from an EMBL/GenBank/DDBJ whole genome shotgun (WGS) entry which is preliminary data.</text>
</comment>
<comment type="subunit">
    <text evidence="2">Homotrimer.</text>
</comment>
<dbReference type="PANTHER" id="PTHR34501:SF9">
    <property type="entry name" value="MAJOR OUTER MEMBRANE PROTEIN P.IA"/>
    <property type="match status" value="1"/>
</dbReference>
<evidence type="ECO:0000313" key="13">
    <source>
        <dbReference type="EMBL" id="MCZ8400699.1"/>
    </source>
</evidence>
<evidence type="ECO:0000256" key="11">
    <source>
        <dbReference type="SAM" id="SignalP"/>
    </source>
</evidence>
<dbReference type="InterPro" id="IPR001702">
    <property type="entry name" value="Porin_Gram-ve"/>
</dbReference>
<evidence type="ECO:0000256" key="3">
    <source>
        <dbReference type="ARBA" id="ARBA00022448"/>
    </source>
</evidence>
<feature type="domain" description="Porin" evidence="12">
    <location>
        <begin position="7"/>
        <end position="354"/>
    </location>
</feature>
<evidence type="ECO:0000313" key="14">
    <source>
        <dbReference type="Proteomes" id="UP001141992"/>
    </source>
</evidence>
<dbReference type="CDD" id="cd00342">
    <property type="entry name" value="gram_neg_porins"/>
    <property type="match status" value="1"/>
</dbReference>
<gene>
    <name evidence="13" type="ORF">O9570_04550</name>
</gene>
<feature type="chain" id="PRO_5041036853" evidence="11">
    <location>
        <begin position="21"/>
        <end position="374"/>
    </location>
</feature>
<dbReference type="Proteomes" id="UP001141992">
    <property type="component" value="Unassembled WGS sequence"/>
</dbReference>
<dbReference type="Pfam" id="PF13609">
    <property type="entry name" value="Porin_4"/>
    <property type="match status" value="1"/>
</dbReference>
<dbReference type="PRINTS" id="PR00182">
    <property type="entry name" value="ECOLNEIPORIN"/>
</dbReference>
<evidence type="ECO:0000256" key="10">
    <source>
        <dbReference type="ARBA" id="ARBA00023237"/>
    </source>
</evidence>
<keyword evidence="9" id="KW-0472">Membrane</keyword>
<dbReference type="Gene3D" id="2.40.160.10">
    <property type="entry name" value="Porin"/>
    <property type="match status" value="1"/>
</dbReference>
<dbReference type="GO" id="GO:0009279">
    <property type="term" value="C:cell outer membrane"/>
    <property type="evidence" value="ECO:0007669"/>
    <property type="project" value="UniProtKB-SubCell"/>
</dbReference>
<dbReference type="InterPro" id="IPR050298">
    <property type="entry name" value="Gram-neg_bact_OMP"/>
</dbReference>
<dbReference type="SUPFAM" id="SSF56935">
    <property type="entry name" value="Porins"/>
    <property type="match status" value="1"/>
</dbReference>
<evidence type="ECO:0000256" key="4">
    <source>
        <dbReference type="ARBA" id="ARBA00022452"/>
    </source>
</evidence>
<keyword evidence="7" id="KW-0406">Ion transport</keyword>
<evidence type="ECO:0000256" key="8">
    <source>
        <dbReference type="ARBA" id="ARBA00023114"/>
    </source>
</evidence>
<dbReference type="GO" id="GO:0034220">
    <property type="term" value="P:monoatomic ion transmembrane transport"/>
    <property type="evidence" value="ECO:0007669"/>
    <property type="project" value="InterPro"/>
</dbReference>
<dbReference type="InterPro" id="IPR002299">
    <property type="entry name" value="Porin_Neis"/>
</dbReference>
<protein>
    <submittedName>
        <fullName evidence="13">Porin</fullName>
    </submittedName>
</protein>
<dbReference type="GO" id="GO:0015288">
    <property type="term" value="F:porin activity"/>
    <property type="evidence" value="ECO:0007669"/>
    <property type="project" value="UniProtKB-KW"/>
</dbReference>
<keyword evidence="8" id="KW-0626">Porin</keyword>
<dbReference type="InterPro" id="IPR033900">
    <property type="entry name" value="Gram_neg_porin_domain"/>
</dbReference>
<evidence type="ECO:0000259" key="12">
    <source>
        <dbReference type="Pfam" id="PF13609"/>
    </source>
</evidence>
<dbReference type="RefSeq" id="WP_006389899.1">
    <property type="nucleotide sequence ID" value="NZ_CP014028.1"/>
</dbReference>
<sequence length="374" mass="40253">MKKTLLAVALLTGFAGAAQAADSVTLYGLIDAGIGYEKVKFNGNSQSRVAGVQGVSSGSRFGLRGSEDLGDGLRAVFNLEGGFGPMNGQSLQSGRLWGRQATVGLDSDSWGRLEFGRQTNLASKYFGSIDPFSISYNNANLGTTFSSANTMRLDNMVLYQTPSMDGFKIGVGYSFSADDSVEDGVKEKHQTGFATGNNNRVLTAGVQYLNGPLNLAAAYDRFNPSNDNIGGKSSARIQSYLIGGTYDFEVVKLAAAFGQTRDGWFVGQNMGTTPDGMQKFGTFKLADGFRANSYMIGATVPLGRHAVFGSWQRATPSNDKLTGDDATFNVYSLGYTYDFTKRTNLYAYASYADNYAFQRDASDTAFAVGLRHRF</sequence>
<reference evidence="13" key="1">
    <citation type="submission" date="2022-12" db="EMBL/GenBank/DDBJ databases">
        <authorList>
            <person name="Voronina O.L."/>
            <person name="Kunda M.S."/>
            <person name="Ryzhova N."/>
            <person name="Aksenova E.I."/>
        </authorList>
    </citation>
    <scope>NUCLEOTIDE SEQUENCE</scope>
    <source>
        <strain evidence="13">SCCH136:Ach223948</strain>
    </source>
</reference>
<keyword evidence="4" id="KW-1134">Transmembrane beta strand</keyword>
<evidence type="ECO:0000256" key="9">
    <source>
        <dbReference type="ARBA" id="ARBA00023136"/>
    </source>
</evidence>
<dbReference type="KEGG" id="axx:ERS451415_05878"/>
<keyword evidence="6 11" id="KW-0732">Signal</keyword>
<name>A0A0D6IT31_ALCXX</name>